<comment type="caution">
    <text evidence="1">The sequence shown here is derived from an EMBL/GenBank/DDBJ whole genome shotgun (WGS) entry which is preliminary data.</text>
</comment>
<name>A0AAV7Z1Z3_9EUKA</name>
<reference evidence="1" key="1">
    <citation type="submission" date="2022-08" db="EMBL/GenBank/DDBJ databases">
        <title>Novel sulphate-reducing endosymbionts in the free-living metamonad Anaeramoeba.</title>
        <authorList>
            <person name="Jerlstrom-Hultqvist J."/>
            <person name="Cepicka I."/>
            <person name="Gallot-Lavallee L."/>
            <person name="Salas-Leiva D."/>
            <person name="Curtis B.A."/>
            <person name="Zahonova K."/>
            <person name="Pipaliya S."/>
            <person name="Dacks J."/>
            <person name="Roger A.J."/>
        </authorList>
    </citation>
    <scope>NUCLEOTIDE SEQUENCE</scope>
    <source>
        <strain evidence="1">Busselton2</strain>
    </source>
</reference>
<sequence length="387" mass="45538">MDNSSKVVIKRKYRTTNQKRLEFLLRNYPNSIEGLGDINLDQPNCPKFVKISTLIINSGGLWHWYQRQDSNVGVITLEDLTAYMLAKFNLFPYHNHQKTQNSICTSDQSCISNLIKNGKWLCFKFYKAKGYKQLIERSISQDFQVKMVQIEQKLQKAFNNQPKRFIGFDPIHFSPNFKTPNKIRINKHILKDLCVKYEKINNEIVIKEKLKTIYRAFAFFFTARYNLVNATNKNRQELKYTRWFDGYLESPEKLKKQKGAETSIVQLEIDPQNNSRKRTIKKLNPKKINKTRKIIKIKKKSITNSLMSQNSKEAHSFQKINKKEARKNKNHSKINNIIPSPKEEKNDFLFDDIKKLVLSETIRSGHSFSSNDWSIVDLLINLKYSKN</sequence>
<dbReference type="Proteomes" id="UP001146793">
    <property type="component" value="Unassembled WGS sequence"/>
</dbReference>
<dbReference type="AlphaFoldDB" id="A0AAV7Z1Z3"/>
<dbReference type="EMBL" id="JANTQA010000047">
    <property type="protein sequence ID" value="KAJ3433644.1"/>
    <property type="molecule type" value="Genomic_DNA"/>
</dbReference>
<evidence type="ECO:0000313" key="1">
    <source>
        <dbReference type="EMBL" id="KAJ3433644.1"/>
    </source>
</evidence>
<gene>
    <name evidence="1" type="ORF">M0812_22606</name>
</gene>
<evidence type="ECO:0000313" key="2">
    <source>
        <dbReference type="Proteomes" id="UP001146793"/>
    </source>
</evidence>
<organism evidence="1 2">
    <name type="scientific">Anaeramoeba flamelloides</name>
    <dbReference type="NCBI Taxonomy" id="1746091"/>
    <lineage>
        <taxon>Eukaryota</taxon>
        <taxon>Metamonada</taxon>
        <taxon>Anaeramoebidae</taxon>
        <taxon>Anaeramoeba</taxon>
    </lineage>
</organism>
<accession>A0AAV7Z1Z3</accession>
<protein>
    <submittedName>
        <fullName evidence="1">Uncharacterized protein</fullName>
    </submittedName>
</protein>
<proteinExistence type="predicted"/>